<sequence length="407" mass="40672">MAIVRYDELFWTPDGSIAAGVQAVVYEHDTNTKTTLWADASGTVLQANPLNTDADGRLTFFIEEGAYWLHLDSEAFELLLGSAAPASTTAITTAVATHNAATANVHGIPDTATLETQAGAQQKADAAQADAEAAAAGALSAHAVDTTAVHGIPDTGVLETQSGAQSKATAAQSAAESTAASALGTHAADTTAVHGIANTAALATGANVDSAVAAHSAATTAVHGIVDTARLAVAEGWPRPSDYGYRAWAYDPATASSAAMPTGGALHLVALRPNTSGSSASVHWGVSVAGVTPTAGANWVGLYDSSGVRLAQAGVDGDLTSTGLKTTLLVASLSAGALYWVGLLLNASTLPQVFRSSGQAAVTAFLNGGLTADALRFASNGAALTTLPSSIVPGSNVPATAFWAAIK</sequence>
<gene>
    <name evidence="1" type="ORF">NMN56_039400</name>
</gene>
<accession>A0ABT7ABD4</accession>
<reference evidence="1 2" key="1">
    <citation type="submission" date="2023-05" db="EMBL/GenBank/DDBJ databases">
        <title>Streptantibioticus silvisoli sp. nov., acidotolerant actinomycetes 1 from pine litter.</title>
        <authorList>
            <person name="Swiecimska M."/>
            <person name="Golinska P."/>
            <person name="Sangal V."/>
            <person name="Wachnowicz B."/>
            <person name="Goodfellow M."/>
        </authorList>
    </citation>
    <scope>NUCLEOTIDE SEQUENCE [LARGE SCALE GENOMIC DNA]</scope>
    <source>
        <strain evidence="1 2">DSM 42109</strain>
    </source>
</reference>
<keyword evidence="2" id="KW-1185">Reference proteome</keyword>
<proteinExistence type="predicted"/>
<name>A0ABT7ABD4_9ACTN</name>
<comment type="caution">
    <text evidence="1">The sequence shown here is derived from an EMBL/GenBank/DDBJ whole genome shotgun (WGS) entry which is preliminary data.</text>
</comment>
<dbReference type="RefSeq" id="WP_274039014.1">
    <property type="nucleotide sequence ID" value="NZ_JANCPR020000069.1"/>
</dbReference>
<protein>
    <submittedName>
        <fullName evidence="1">Uncharacterized protein</fullName>
    </submittedName>
</protein>
<evidence type="ECO:0000313" key="2">
    <source>
        <dbReference type="Proteomes" id="UP001214441"/>
    </source>
</evidence>
<dbReference type="EMBL" id="JANCPR020000069">
    <property type="protein sequence ID" value="MDJ1137923.1"/>
    <property type="molecule type" value="Genomic_DNA"/>
</dbReference>
<dbReference type="Proteomes" id="UP001214441">
    <property type="component" value="Unassembled WGS sequence"/>
</dbReference>
<organism evidence="1 2">
    <name type="scientific">Streptomyces iconiensis</name>
    <dbReference type="NCBI Taxonomy" id="1384038"/>
    <lineage>
        <taxon>Bacteria</taxon>
        <taxon>Bacillati</taxon>
        <taxon>Actinomycetota</taxon>
        <taxon>Actinomycetes</taxon>
        <taxon>Kitasatosporales</taxon>
        <taxon>Streptomycetaceae</taxon>
        <taxon>Streptomyces</taxon>
    </lineage>
</organism>
<evidence type="ECO:0000313" key="1">
    <source>
        <dbReference type="EMBL" id="MDJ1137923.1"/>
    </source>
</evidence>